<gene>
    <name evidence="4" type="ORF">D0433_05690</name>
</gene>
<name>A0A395M138_9BACT</name>
<evidence type="ECO:0000313" key="4">
    <source>
        <dbReference type="EMBL" id="RFM24476.1"/>
    </source>
</evidence>
<keyword evidence="3" id="KW-1133">Transmembrane helix</keyword>
<evidence type="ECO:0000256" key="1">
    <source>
        <dbReference type="SAM" id="Coils"/>
    </source>
</evidence>
<evidence type="ECO:0000256" key="2">
    <source>
        <dbReference type="SAM" id="MobiDB-lite"/>
    </source>
</evidence>
<protein>
    <submittedName>
        <fullName evidence="4">YtxH domain-containing protein</fullName>
    </submittedName>
</protein>
<keyword evidence="3" id="KW-0812">Transmembrane</keyword>
<feature type="coiled-coil region" evidence="1">
    <location>
        <begin position="85"/>
        <end position="119"/>
    </location>
</feature>
<comment type="caution">
    <text evidence="4">The sequence shown here is derived from an EMBL/GenBank/DDBJ whole genome shotgun (WGS) entry which is preliminary data.</text>
</comment>
<organism evidence="4 5">
    <name type="scientific">Candidatus Thermochlorobacter aerophilus</name>
    <dbReference type="NCBI Taxonomy" id="1868324"/>
    <lineage>
        <taxon>Bacteria</taxon>
        <taxon>Pseudomonadati</taxon>
        <taxon>Chlorobiota</taxon>
        <taxon>Chlorobiia</taxon>
        <taxon>Chlorobiales</taxon>
        <taxon>Candidatus Thermochlorobacteriaceae</taxon>
        <taxon>Candidatus Thermochlorobacter</taxon>
    </lineage>
</organism>
<feature type="region of interest" description="Disordered" evidence="2">
    <location>
        <begin position="52"/>
        <end position="80"/>
    </location>
</feature>
<sequence length="122" mass="13594">MQKDNYYKGLFVGTLLGAAIGTVLGMLFAPRRGEEMRHVLFRRLDESLQESGVSSTLPLREMPVPNTIPPKEGAEPPAELENQAKRRAEEIVLAAQLEADRLLREANSILRDVKALRNNNPS</sequence>
<proteinExistence type="predicted"/>
<reference evidence="4 5" key="1">
    <citation type="journal article" date="2011" name="ISME J.">
        <title>Community ecology of hot spring cyanobacterial mats: predominant populations and their functional potential.</title>
        <authorList>
            <person name="Klatt C.G."/>
            <person name="Wood J.M."/>
            <person name="Rusch D.B."/>
            <person name="Bateson M.M."/>
            <person name="Hamamura N."/>
            <person name="Heidelberg J.F."/>
            <person name="Grossman A.R."/>
            <person name="Bhaya D."/>
            <person name="Cohan F.M."/>
            <person name="Kuhl M."/>
            <person name="Bryant D.A."/>
            <person name="Ward D.M."/>
        </authorList>
    </citation>
    <scope>NUCLEOTIDE SEQUENCE [LARGE SCALE GENOMIC DNA]</scope>
    <source>
        <strain evidence="4">OS</strain>
    </source>
</reference>
<dbReference type="Proteomes" id="UP000266389">
    <property type="component" value="Unassembled WGS sequence"/>
</dbReference>
<feature type="transmembrane region" description="Helical" evidence="3">
    <location>
        <begin position="6"/>
        <end position="29"/>
    </location>
</feature>
<evidence type="ECO:0000256" key="3">
    <source>
        <dbReference type="SAM" id="Phobius"/>
    </source>
</evidence>
<accession>A0A395M138</accession>
<dbReference type="AlphaFoldDB" id="A0A395M138"/>
<keyword evidence="3" id="KW-0472">Membrane</keyword>
<keyword evidence="1" id="KW-0175">Coiled coil</keyword>
<dbReference type="EMBL" id="PHFL01000039">
    <property type="protein sequence ID" value="RFM24476.1"/>
    <property type="molecule type" value="Genomic_DNA"/>
</dbReference>
<evidence type="ECO:0000313" key="5">
    <source>
        <dbReference type="Proteomes" id="UP000266389"/>
    </source>
</evidence>